<reference evidence="1" key="1">
    <citation type="submission" date="2021-02" db="EMBL/GenBank/DDBJ databases">
        <title>Infant gut strain persistence is associated with maternal origin, phylogeny, and functional potential including surface adhesion and iron acquisition.</title>
        <authorList>
            <person name="Lou Y.C."/>
        </authorList>
    </citation>
    <scope>NUCLEOTIDE SEQUENCE</scope>
    <source>
        <strain evidence="1">L2_039_000G1_dasL2_039_000G1_concoct_11</strain>
    </source>
</reference>
<sequence>MLRARAKAKAQETQRGDERLRGGVSDLRSISVSSVFDCEMGASYRAPIALNSIFSRKFGESVVSFRHLKRYNEVRITEATSFGKDKGSVNRRGTEPFVFTGAFFVYARVLLAAVNRDARVFGLAGETWLSG</sequence>
<dbReference type="EMBL" id="JAGZSV010000048">
    <property type="protein sequence ID" value="MBS6940616.1"/>
    <property type="molecule type" value="Genomic_DNA"/>
</dbReference>
<dbReference type="Proteomes" id="UP000727506">
    <property type="component" value="Unassembled WGS sequence"/>
</dbReference>
<proteinExistence type="predicted"/>
<name>A0A943UTJ5_9ACTN</name>
<organism evidence="1 2">
    <name type="scientific">Slackia piriformis</name>
    <dbReference type="NCBI Taxonomy" id="626934"/>
    <lineage>
        <taxon>Bacteria</taxon>
        <taxon>Bacillati</taxon>
        <taxon>Actinomycetota</taxon>
        <taxon>Coriobacteriia</taxon>
        <taxon>Eggerthellales</taxon>
        <taxon>Eggerthellaceae</taxon>
        <taxon>Slackia</taxon>
    </lineage>
</organism>
<comment type="caution">
    <text evidence="1">The sequence shown here is derived from an EMBL/GenBank/DDBJ whole genome shotgun (WGS) entry which is preliminary data.</text>
</comment>
<protein>
    <submittedName>
        <fullName evidence="1">Uncharacterized protein</fullName>
    </submittedName>
</protein>
<dbReference type="AlphaFoldDB" id="A0A943UTJ5"/>
<evidence type="ECO:0000313" key="2">
    <source>
        <dbReference type="Proteomes" id="UP000727506"/>
    </source>
</evidence>
<evidence type="ECO:0000313" key="1">
    <source>
        <dbReference type="EMBL" id="MBS6940616.1"/>
    </source>
</evidence>
<gene>
    <name evidence="1" type="ORF">KH142_03875</name>
</gene>
<accession>A0A943UTJ5</accession>